<dbReference type="Pfam" id="PF02518">
    <property type="entry name" value="HATPase_c"/>
    <property type="match status" value="1"/>
</dbReference>
<dbReference type="GO" id="GO:0005524">
    <property type="term" value="F:ATP binding"/>
    <property type="evidence" value="ECO:0007669"/>
    <property type="project" value="UniProtKB-KW"/>
</dbReference>
<feature type="domain" description="Histidine kinase" evidence="17">
    <location>
        <begin position="369"/>
        <end position="584"/>
    </location>
</feature>
<feature type="transmembrane region" description="Helical" evidence="16">
    <location>
        <begin position="6"/>
        <end position="29"/>
    </location>
</feature>
<comment type="subcellular location">
    <subcellularLocation>
        <location evidence="3">Cell membrane</location>
    </subcellularLocation>
    <subcellularLocation>
        <location evidence="2">Membrane</location>
        <topology evidence="2">Multi-pass membrane protein</topology>
    </subcellularLocation>
</comment>
<dbReference type="InterPro" id="IPR005467">
    <property type="entry name" value="His_kinase_dom"/>
</dbReference>
<dbReference type="CDD" id="cd00075">
    <property type="entry name" value="HATPase"/>
    <property type="match status" value="1"/>
</dbReference>
<dbReference type="FunFam" id="1.10.287.130:FF:000008">
    <property type="entry name" value="Two-component sensor histidine kinase"/>
    <property type="match status" value="1"/>
</dbReference>
<evidence type="ECO:0000256" key="8">
    <source>
        <dbReference type="ARBA" id="ARBA00022692"/>
    </source>
</evidence>
<evidence type="ECO:0000256" key="14">
    <source>
        <dbReference type="ARBA" id="ARBA00023136"/>
    </source>
</evidence>
<evidence type="ECO:0000256" key="12">
    <source>
        <dbReference type="ARBA" id="ARBA00022989"/>
    </source>
</evidence>
<dbReference type="InterPro" id="IPR036890">
    <property type="entry name" value="HATPase_C_sf"/>
</dbReference>
<keyword evidence="6" id="KW-0597">Phosphoprotein</keyword>
<accession>A0A0P6XAI5</accession>
<dbReference type="InterPro" id="IPR004358">
    <property type="entry name" value="Sig_transdc_His_kin-like_C"/>
</dbReference>
<evidence type="ECO:0000256" key="11">
    <source>
        <dbReference type="ARBA" id="ARBA00022840"/>
    </source>
</evidence>
<keyword evidence="14 16" id="KW-0472">Membrane</keyword>
<dbReference type="RefSeq" id="WP_169787257.1">
    <property type="nucleotide sequence ID" value="NZ_DF967971.1"/>
</dbReference>
<evidence type="ECO:0000256" key="3">
    <source>
        <dbReference type="ARBA" id="ARBA00004236"/>
    </source>
</evidence>
<dbReference type="Pfam" id="PF00989">
    <property type="entry name" value="PAS"/>
    <property type="match status" value="1"/>
</dbReference>
<dbReference type="PROSITE" id="PS50885">
    <property type="entry name" value="HAMP"/>
    <property type="match status" value="1"/>
</dbReference>
<dbReference type="SMART" id="SM00387">
    <property type="entry name" value="HATPase_c"/>
    <property type="match status" value="1"/>
</dbReference>
<evidence type="ECO:0000259" key="19">
    <source>
        <dbReference type="PROSITE" id="PS50885"/>
    </source>
</evidence>
<gene>
    <name evidence="20" type="ORF">AC812_04340</name>
</gene>
<feature type="domain" description="PAS" evidence="18">
    <location>
        <begin position="248"/>
        <end position="296"/>
    </location>
</feature>
<name>A0A0P6XAI5_9CHLR</name>
<dbReference type="GO" id="GO:0005886">
    <property type="term" value="C:plasma membrane"/>
    <property type="evidence" value="ECO:0007669"/>
    <property type="project" value="UniProtKB-SubCell"/>
</dbReference>
<dbReference type="CDD" id="cd00082">
    <property type="entry name" value="HisKA"/>
    <property type="match status" value="1"/>
</dbReference>
<keyword evidence="15" id="KW-0175">Coiled coil</keyword>
<dbReference type="Proteomes" id="UP000050514">
    <property type="component" value="Unassembled WGS sequence"/>
</dbReference>
<dbReference type="GO" id="GO:0007234">
    <property type="term" value="P:osmosensory signaling via phosphorelay pathway"/>
    <property type="evidence" value="ECO:0007669"/>
    <property type="project" value="TreeGrafter"/>
</dbReference>
<dbReference type="SMART" id="SM00091">
    <property type="entry name" value="PAS"/>
    <property type="match status" value="1"/>
</dbReference>
<reference evidence="20 21" key="1">
    <citation type="submission" date="2015-07" db="EMBL/GenBank/DDBJ databases">
        <title>Draft genome of Bellilinea caldifistulae DSM 17877.</title>
        <authorList>
            <person name="Hemp J."/>
            <person name="Ward L.M."/>
            <person name="Pace L.A."/>
            <person name="Fischer W.W."/>
        </authorList>
    </citation>
    <scope>NUCLEOTIDE SEQUENCE [LARGE SCALE GENOMIC DNA]</scope>
    <source>
        <strain evidence="20 21">GOMI-1</strain>
    </source>
</reference>
<dbReference type="InterPro" id="IPR050351">
    <property type="entry name" value="BphY/WalK/GraS-like"/>
</dbReference>
<proteinExistence type="predicted"/>
<evidence type="ECO:0000313" key="21">
    <source>
        <dbReference type="Proteomes" id="UP000050514"/>
    </source>
</evidence>
<keyword evidence="7" id="KW-0808">Transferase</keyword>
<sequence length="584" mass="65318">MKRSLLWRLAIPFILLIILSVGGVSLYAYRFMERTYYENLRTTLRTEADLIARDVLEHLREGEINPQLDNLVNDYASITGVRVTIILPDGRVIGESGRDPTQVENHLNRPEVQQALAEGEGTAIRLSNTVHQRLYYLALRVDGNGVPLGVVRLASSIEKIESDLLELRNTILGSALLTIGLTILLAFLAANQTITPLRQLTREVSRLGIGNFNIELPTYRQDEIGILSQAFVRIAKRLSEQIEGYREERSKLDAVLRNMNDAILIVDGQGLVTLINPAAERIFNVDSSRALGHSLVEVVRQHAFVELWRSCVKTKRQQIATIETAPERLFIQGIATPLEPLLPENTLLVFQDLTRVRRLEVVRRDFISNVSHELRTPLASLKALTETLQEGALEDPPAARRFLQKMENEIDNMTQLVRELLELSRIESGKVPLNLKPVPPNELVARAVERMQLQAERAGLTLRRECAEDLPNVLADAERIEQVLVNLLHNAIKFTPAGGEIVARTWKEAGQVIFSVQDTGVGIEPAALTRIFERFYKADQSRSGGGTGLGLSIARHTVEAHSGRIWAESEVNRGSTFYFSIPTA</sequence>
<dbReference type="PROSITE" id="PS50109">
    <property type="entry name" value="HIS_KIN"/>
    <property type="match status" value="1"/>
</dbReference>
<dbReference type="Gene3D" id="1.10.287.130">
    <property type="match status" value="1"/>
</dbReference>
<dbReference type="PANTHER" id="PTHR42878:SF7">
    <property type="entry name" value="SENSOR HISTIDINE KINASE GLRK"/>
    <property type="match status" value="1"/>
</dbReference>
<dbReference type="EC" id="2.7.13.3" evidence="4"/>
<dbReference type="Pfam" id="PF00512">
    <property type="entry name" value="HisKA"/>
    <property type="match status" value="1"/>
</dbReference>
<keyword evidence="10" id="KW-0418">Kinase</keyword>
<dbReference type="PANTHER" id="PTHR42878">
    <property type="entry name" value="TWO-COMPONENT HISTIDINE KINASE"/>
    <property type="match status" value="1"/>
</dbReference>
<dbReference type="SUPFAM" id="SSF55874">
    <property type="entry name" value="ATPase domain of HSP90 chaperone/DNA topoisomerase II/histidine kinase"/>
    <property type="match status" value="1"/>
</dbReference>
<dbReference type="NCBIfam" id="TIGR00229">
    <property type="entry name" value="sensory_box"/>
    <property type="match status" value="1"/>
</dbReference>
<evidence type="ECO:0000313" key="20">
    <source>
        <dbReference type="EMBL" id="KPL77243.1"/>
    </source>
</evidence>
<dbReference type="CDD" id="cd00130">
    <property type="entry name" value="PAS"/>
    <property type="match status" value="1"/>
</dbReference>
<keyword evidence="8 16" id="KW-0812">Transmembrane</keyword>
<feature type="transmembrane region" description="Helical" evidence="16">
    <location>
        <begin position="171"/>
        <end position="190"/>
    </location>
</feature>
<dbReference type="SMART" id="SM00304">
    <property type="entry name" value="HAMP"/>
    <property type="match status" value="1"/>
</dbReference>
<dbReference type="Gene3D" id="3.30.565.10">
    <property type="entry name" value="Histidine kinase-like ATPase, C-terminal domain"/>
    <property type="match status" value="1"/>
</dbReference>
<dbReference type="FunFam" id="3.30.565.10:FF:000006">
    <property type="entry name" value="Sensor histidine kinase WalK"/>
    <property type="match status" value="1"/>
</dbReference>
<dbReference type="InterPro" id="IPR013767">
    <property type="entry name" value="PAS_fold"/>
</dbReference>
<dbReference type="CDD" id="cd06225">
    <property type="entry name" value="HAMP"/>
    <property type="match status" value="1"/>
</dbReference>
<keyword evidence="9" id="KW-0547">Nucleotide-binding</keyword>
<evidence type="ECO:0000259" key="17">
    <source>
        <dbReference type="PROSITE" id="PS50109"/>
    </source>
</evidence>
<evidence type="ECO:0000256" key="5">
    <source>
        <dbReference type="ARBA" id="ARBA00022475"/>
    </source>
</evidence>
<dbReference type="PROSITE" id="PS50112">
    <property type="entry name" value="PAS"/>
    <property type="match status" value="1"/>
</dbReference>
<evidence type="ECO:0000256" key="10">
    <source>
        <dbReference type="ARBA" id="ARBA00022777"/>
    </source>
</evidence>
<evidence type="ECO:0000256" key="7">
    <source>
        <dbReference type="ARBA" id="ARBA00022679"/>
    </source>
</evidence>
<protein>
    <recommendedName>
        <fullName evidence="4">histidine kinase</fullName>
        <ecNumber evidence="4">2.7.13.3</ecNumber>
    </recommendedName>
</protein>
<dbReference type="GO" id="GO:0006355">
    <property type="term" value="P:regulation of DNA-templated transcription"/>
    <property type="evidence" value="ECO:0007669"/>
    <property type="project" value="InterPro"/>
</dbReference>
<dbReference type="InterPro" id="IPR000014">
    <property type="entry name" value="PAS"/>
</dbReference>
<evidence type="ECO:0000256" key="6">
    <source>
        <dbReference type="ARBA" id="ARBA00022553"/>
    </source>
</evidence>
<dbReference type="STRING" id="360411.AC812_04340"/>
<dbReference type="InterPro" id="IPR035965">
    <property type="entry name" value="PAS-like_dom_sf"/>
</dbReference>
<dbReference type="PRINTS" id="PR00344">
    <property type="entry name" value="BCTRLSENSOR"/>
</dbReference>
<dbReference type="SUPFAM" id="SSF47384">
    <property type="entry name" value="Homodimeric domain of signal transducing histidine kinase"/>
    <property type="match status" value="1"/>
</dbReference>
<feature type="coiled-coil region" evidence="15">
    <location>
        <begin position="235"/>
        <end position="262"/>
    </location>
</feature>
<dbReference type="Pfam" id="PF00672">
    <property type="entry name" value="HAMP"/>
    <property type="match status" value="1"/>
</dbReference>
<dbReference type="PATRIC" id="fig|360411.5.peg.3396"/>
<dbReference type="SMART" id="SM00388">
    <property type="entry name" value="HisKA"/>
    <property type="match status" value="1"/>
</dbReference>
<evidence type="ECO:0000259" key="18">
    <source>
        <dbReference type="PROSITE" id="PS50112"/>
    </source>
</evidence>
<evidence type="ECO:0000256" key="16">
    <source>
        <dbReference type="SAM" id="Phobius"/>
    </source>
</evidence>
<keyword evidence="21" id="KW-1185">Reference proteome</keyword>
<feature type="domain" description="HAMP" evidence="19">
    <location>
        <begin position="191"/>
        <end position="243"/>
    </location>
</feature>
<dbReference type="GO" id="GO:0030295">
    <property type="term" value="F:protein kinase activator activity"/>
    <property type="evidence" value="ECO:0007669"/>
    <property type="project" value="TreeGrafter"/>
</dbReference>
<dbReference type="GO" id="GO:0000156">
    <property type="term" value="F:phosphorelay response regulator activity"/>
    <property type="evidence" value="ECO:0007669"/>
    <property type="project" value="TreeGrafter"/>
</dbReference>
<evidence type="ECO:0000256" key="1">
    <source>
        <dbReference type="ARBA" id="ARBA00000085"/>
    </source>
</evidence>
<keyword evidence="12 16" id="KW-1133">Transmembrane helix</keyword>
<dbReference type="InterPro" id="IPR003660">
    <property type="entry name" value="HAMP_dom"/>
</dbReference>
<dbReference type="GO" id="GO:0000155">
    <property type="term" value="F:phosphorelay sensor kinase activity"/>
    <property type="evidence" value="ECO:0007669"/>
    <property type="project" value="InterPro"/>
</dbReference>
<dbReference type="InterPro" id="IPR003594">
    <property type="entry name" value="HATPase_dom"/>
</dbReference>
<keyword evidence="13" id="KW-0902">Two-component regulatory system</keyword>
<dbReference type="EMBL" id="LGHJ01000010">
    <property type="protein sequence ID" value="KPL77243.1"/>
    <property type="molecule type" value="Genomic_DNA"/>
</dbReference>
<keyword evidence="11" id="KW-0067">ATP-binding</keyword>
<dbReference type="AlphaFoldDB" id="A0A0P6XAI5"/>
<keyword evidence="5" id="KW-1003">Cell membrane</keyword>
<dbReference type="Gene3D" id="6.10.340.10">
    <property type="match status" value="1"/>
</dbReference>
<dbReference type="InterPro" id="IPR003661">
    <property type="entry name" value="HisK_dim/P_dom"/>
</dbReference>
<evidence type="ECO:0000256" key="9">
    <source>
        <dbReference type="ARBA" id="ARBA00022741"/>
    </source>
</evidence>
<comment type="caution">
    <text evidence="20">The sequence shown here is derived from an EMBL/GenBank/DDBJ whole genome shotgun (WGS) entry which is preliminary data.</text>
</comment>
<dbReference type="InterPro" id="IPR036097">
    <property type="entry name" value="HisK_dim/P_sf"/>
</dbReference>
<evidence type="ECO:0000256" key="4">
    <source>
        <dbReference type="ARBA" id="ARBA00012438"/>
    </source>
</evidence>
<organism evidence="20 21">
    <name type="scientific">Bellilinea caldifistulae</name>
    <dbReference type="NCBI Taxonomy" id="360411"/>
    <lineage>
        <taxon>Bacteria</taxon>
        <taxon>Bacillati</taxon>
        <taxon>Chloroflexota</taxon>
        <taxon>Anaerolineae</taxon>
        <taxon>Anaerolineales</taxon>
        <taxon>Anaerolineaceae</taxon>
        <taxon>Bellilinea</taxon>
    </lineage>
</organism>
<dbReference type="SUPFAM" id="SSF55785">
    <property type="entry name" value="PYP-like sensor domain (PAS domain)"/>
    <property type="match status" value="1"/>
</dbReference>
<dbReference type="SUPFAM" id="SSF158472">
    <property type="entry name" value="HAMP domain-like"/>
    <property type="match status" value="1"/>
</dbReference>
<evidence type="ECO:0000256" key="2">
    <source>
        <dbReference type="ARBA" id="ARBA00004141"/>
    </source>
</evidence>
<evidence type="ECO:0000256" key="15">
    <source>
        <dbReference type="SAM" id="Coils"/>
    </source>
</evidence>
<dbReference type="Gene3D" id="3.30.450.20">
    <property type="entry name" value="PAS domain"/>
    <property type="match status" value="2"/>
</dbReference>
<evidence type="ECO:0000256" key="13">
    <source>
        <dbReference type="ARBA" id="ARBA00023012"/>
    </source>
</evidence>
<comment type="catalytic activity">
    <reaction evidence="1">
        <text>ATP + protein L-histidine = ADP + protein N-phospho-L-histidine.</text>
        <dbReference type="EC" id="2.7.13.3"/>
    </reaction>
</comment>